<reference evidence="2" key="1">
    <citation type="submission" date="2023-10" db="EMBL/GenBank/DDBJ databases">
        <authorList>
            <person name="Chen Y."/>
            <person name="Shah S."/>
            <person name="Dougan E. K."/>
            <person name="Thang M."/>
            <person name="Chan C."/>
        </authorList>
    </citation>
    <scope>NUCLEOTIDE SEQUENCE [LARGE SCALE GENOMIC DNA]</scope>
</reference>
<gene>
    <name evidence="2" type="ORF">PCOR1329_LOCUS22803</name>
</gene>
<protein>
    <submittedName>
        <fullName evidence="2">Uncharacterized protein</fullName>
    </submittedName>
</protein>
<evidence type="ECO:0000256" key="1">
    <source>
        <dbReference type="SAM" id="MobiDB-lite"/>
    </source>
</evidence>
<accession>A0ABN9RQP2</accession>
<evidence type="ECO:0000313" key="3">
    <source>
        <dbReference type="Proteomes" id="UP001189429"/>
    </source>
</evidence>
<comment type="caution">
    <text evidence="2">The sequence shown here is derived from an EMBL/GenBank/DDBJ whole genome shotgun (WGS) entry which is preliminary data.</text>
</comment>
<evidence type="ECO:0000313" key="2">
    <source>
        <dbReference type="EMBL" id="CAK0821567.1"/>
    </source>
</evidence>
<feature type="compositionally biased region" description="Basic and acidic residues" evidence="1">
    <location>
        <begin position="292"/>
        <end position="309"/>
    </location>
</feature>
<feature type="region of interest" description="Disordered" evidence="1">
    <location>
        <begin position="289"/>
        <end position="310"/>
    </location>
</feature>
<name>A0ABN9RQP2_9DINO</name>
<sequence>AQENLGSRRLTFDPLCLGNLQWDRVRVRESHVCRLERYCTAIHLTRLIALSGLQLICFTRLSPRVILRCHSFDTFDRLELSSIDLFCWVLPRQSLQSFVMPRVRSASARIMRRALAVQNGYCVHLPIRLPLDGLVPPTCRPPPGLERATADLVLDYLLLRDPPVVKRSLEEEEEADIKTVSENLSCRMQASESLVDVGIGVQASESLVDVGVQTVDVADFQCEVGCQTDSVVGMEGGASGVLLGKVSVAAEEELEAPSSAESSPNVQSDYDSRALSGASQGCLNRPVTLNEVSKESRQRTRGRDRDKVKGTSTCSQATIADVKAWIDAVASINELNAIQYLKNGMDLFDKLVTERGFPTKKAQKDYVRKLYEMLQNVQATLEDLLGFFEVHRFLTGQMNRAEMAKFLEVSKCSDYRIIFFGRPRSFDKLG</sequence>
<feature type="non-terminal residue" evidence="2">
    <location>
        <position position="1"/>
    </location>
</feature>
<keyword evidence="3" id="KW-1185">Reference proteome</keyword>
<dbReference type="EMBL" id="CAUYUJ010007664">
    <property type="protein sequence ID" value="CAK0821567.1"/>
    <property type="molecule type" value="Genomic_DNA"/>
</dbReference>
<dbReference type="Proteomes" id="UP001189429">
    <property type="component" value="Unassembled WGS sequence"/>
</dbReference>
<proteinExistence type="predicted"/>
<organism evidence="2 3">
    <name type="scientific">Prorocentrum cordatum</name>
    <dbReference type="NCBI Taxonomy" id="2364126"/>
    <lineage>
        <taxon>Eukaryota</taxon>
        <taxon>Sar</taxon>
        <taxon>Alveolata</taxon>
        <taxon>Dinophyceae</taxon>
        <taxon>Prorocentrales</taxon>
        <taxon>Prorocentraceae</taxon>
        <taxon>Prorocentrum</taxon>
    </lineage>
</organism>